<comment type="subcellular location">
    <subcellularLocation>
        <location evidence="1">Cell membrane</location>
        <topology evidence="1">Multi-pass membrane protein</topology>
    </subcellularLocation>
</comment>
<evidence type="ECO:0000256" key="3">
    <source>
        <dbReference type="ARBA" id="ARBA00022475"/>
    </source>
</evidence>
<feature type="transmembrane region" description="Helical" evidence="7">
    <location>
        <begin position="36"/>
        <end position="56"/>
    </location>
</feature>
<dbReference type="InterPro" id="IPR000620">
    <property type="entry name" value="EamA_dom"/>
</dbReference>
<dbReference type="PANTHER" id="PTHR32322">
    <property type="entry name" value="INNER MEMBRANE TRANSPORTER"/>
    <property type="match status" value="1"/>
</dbReference>
<dbReference type="Proteomes" id="UP000665047">
    <property type="component" value="Chromosome"/>
</dbReference>
<evidence type="ECO:0000256" key="1">
    <source>
        <dbReference type="ARBA" id="ARBA00004651"/>
    </source>
</evidence>
<dbReference type="InterPro" id="IPR050638">
    <property type="entry name" value="AA-Vitamin_Transporters"/>
</dbReference>
<keyword evidence="3" id="KW-1003">Cell membrane</keyword>
<evidence type="ECO:0000313" key="9">
    <source>
        <dbReference type="EMBL" id="QTL39407.1"/>
    </source>
</evidence>
<feature type="transmembrane region" description="Helical" evidence="7">
    <location>
        <begin position="215"/>
        <end position="239"/>
    </location>
</feature>
<protein>
    <submittedName>
        <fullName evidence="9">EamA family transporter</fullName>
    </submittedName>
</protein>
<keyword evidence="4 7" id="KW-0812">Transmembrane</keyword>
<evidence type="ECO:0000256" key="7">
    <source>
        <dbReference type="SAM" id="Phobius"/>
    </source>
</evidence>
<keyword evidence="6 7" id="KW-0472">Membrane</keyword>
<gene>
    <name evidence="9" type="ORF">HGO23_16595</name>
</gene>
<feature type="domain" description="EamA" evidence="8">
    <location>
        <begin position="152"/>
        <end position="287"/>
    </location>
</feature>
<feature type="transmembrane region" description="Helical" evidence="7">
    <location>
        <begin position="153"/>
        <end position="174"/>
    </location>
</feature>
<dbReference type="PANTHER" id="PTHR32322:SF2">
    <property type="entry name" value="EAMA DOMAIN-CONTAINING PROTEIN"/>
    <property type="match status" value="1"/>
</dbReference>
<evidence type="ECO:0000256" key="2">
    <source>
        <dbReference type="ARBA" id="ARBA00007362"/>
    </source>
</evidence>
<evidence type="ECO:0000313" key="10">
    <source>
        <dbReference type="Proteomes" id="UP000665047"/>
    </source>
</evidence>
<reference evidence="9 10" key="1">
    <citation type="submission" date="2021-03" db="EMBL/GenBank/DDBJ databases">
        <title>Complete Genome Sequence Data of Xenorhabdus budapestensis strain C72, a Candidate Biological Control Agent, from China.</title>
        <authorList>
            <person name="LI B."/>
            <person name="WANG S."/>
            <person name="QIU D."/>
        </authorList>
    </citation>
    <scope>NUCLEOTIDE SEQUENCE [LARGE SCALE GENOMIC DNA]</scope>
    <source>
        <strain evidence="9 10">C-7-2</strain>
    </source>
</reference>
<keyword evidence="5 7" id="KW-1133">Transmembrane helix</keyword>
<feature type="domain" description="EamA" evidence="8">
    <location>
        <begin position="12"/>
        <end position="140"/>
    </location>
</feature>
<dbReference type="Pfam" id="PF00892">
    <property type="entry name" value="EamA"/>
    <property type="match status" value="2"/>
</dbReference>
<feature type="transmembrane region" description="Helical" evidence="7">
    <location>
        <begin position="269"/>
        <end position="288"/>
    </location>
</feature>
<evidence type="ECO:0000259" key="8">
    <source>
        <dbReference type="Pfam" id="PF00892"/>
    </source>
</evidence>
<proteinExistence type="inferred from homology"/>
<dbReference type="RefSeq" id="WP_209027295.1">
    <property type="nucleotide sequence ID" value="NZ_CP072455.1"/>
</dbReference>
<dbReference type="SUPFAM" id="SSF103481">
    <property type="entry name" value="Multidrug resistance efflux transporter EmrE"/>
    <property type="match status" value="2"/>
</dbReference>
<accession>A0ABX7VHW4</accession>
<feature type="transmembrane region" description="Helical" evidence="7">
    <location>
        <begin position="121"/>
        <end position="141"/>
    </location>
</feature>
<feature type="transmembrane region" description="Helical" evidence="7">
    <location>
        <begin position="12"/>
        <end position="30"/>
    </location>
</feature>
<evidence type="ECO:0000256" key="6">
    <source>
        <dbReference type="ARBA" id="ARBA00023136"/>
    </source>
</evidence>
<feature type="transmembrane region" description="Helical" evidence="7">
    <location>
        <begin position="68"/>
        <end position="87"/>
    </location>
</feature>
<evidence type="ECO:0000256" key="5">
    <source>
        <dbReference type="ARBA" id="ARBA00022989"/>
    </source>
</evidence>
<name>A0ABX7VHW4_XENBU</name>
<feature type="transmembrane region" description="Helical" evidence="7">
    <location>
        <begin position="186"/>
        <end position="209"/>
    </location>
</feature>
<evidence type="ECO:0000256" key="4">
    <source>
        <dbReference type="ARBA" id="ARBA00022692"/>
    </source>
</evidence>
<organism evidence="9 10">
    <name type="scientific">Xenorhabdus budapestensis</name>
    <dbReference type="NCBI Taxonomy" id="290110"/>
    <lineage>
        <taxon>Bacteria</taxon>
        <taxon>Pseudomonadati</taxon>
        <taxon>Pseudomonadota</taxon>
        <taxon>Gammaproteobacteria</taxon>
        <taxon>Enterobacterales</taxon>
        <taxon>Morganellaceae</taxon>
        <taxon>Xenorhabdus</taxon>
    </lineage>
</organism>
<sequence>MMKTNFNTISCYILTILTGGTSWYATTLQLTDVSPVISLIYRFTIAALILLLLSQLNGSLQCYTWRQHGLLALMGFLCFSLAFLLIYQSAELITSSFIALIYSTVIFFNTLNAALFFKQRLLFSVITAAVIDSIGIFLVFLPELFTGNWNWLGFIYALGATIAFSFSNVCANHLQSQGINVLPMTGYSMCWGVLFLLGYAVITGVPFIFDSSLSYVLSLGWLILFPSVIGYTTYFFIVARLGMQHAAYTLLIVPIMALLISTFTEDYNLSIWTLAGTFLILVGNYIIIDNQANNTQKNSK</sequence>
<keyword evidence="10" id="KW-1185">Reference proteome</keyword>
<feature type="transmembrane region" description="Helical" evidence="7">
    <location>
        <begin position="246"/>
        <end position="263"/>
    </location>
</feature>
<feature type="transmembrane region" description="Helical" evidence="7">
    <location>
        <begin position="93"/>
        <end position="114"/>
    </location>
</feature>
<dbReference type="InterPro" id="IPR037185">
    <property type="entry name" value="EmrE-like"/>
</dbReference>
<dbReference type="EMBL" id="CP072455">
    <property type="protein sequence ID" value="QTL39407.1"/>
    <property type="molecule type" value="Genomic_DNA"/>
</dbReference>
<comment type="similarity">
    <text evidence="2">Belongs to the EamA transporter family.</text>
</comment>